<sequence>MLDKKDDNLEYEIADFNSHYKGADSVETFIINYKTHMNNATFTIILYLKEIIKSYPDIKSEEKTIISEIIRKEEKQLEREDNFLNKILCKYC</sequence>
<dbReference type="HOGENOM" id="CLU_2411511_0_0_0"/>
<dbReference type="AlphaFoldDB" id="D1AS15"/>
<dbReference type="RefSeq" id="WP_012863577.1">
    <property type="nucleotide sequence ID" value="NC_013518.1"/>
</dbReference>
<dbReference type="EMBL" id="CP001740">
    <property type="protein sequence ID" value="ACZ11002.1"/>
    <property type="molecule type" value="Genomic_DNA"/>
</dbReference>
<accession>D1AS15</accession>
<evidence type="ECO:0000313" key="1">
    <source>
        <dbReference type="EMBL" id="ACZ11002.1"/>
    </source>
</evidence>
<geneLocation type="plasmid" evidence="1 2">
    <name>pSTERM01</name>
</geneLocation>
<gene>
    <name evidence="1" type="ORF">Sterm_4170</name>
</gene>
<name>D1AS15_SEBTE</name>
<evidence type="ECO:0000313" key="2">
    <source>
        <dbReference type="Proteomes" id="UP000000845"/>
    </source>
</evidence>
<protein>
    <submittedName>
        <fullName evidence="1">Uncharacterized protein</fullName>
    </submittedName>
</protein>
<keyword evidence="1" id="KW-0614">Plasmid</keyword>
<dbReference type="KEGG" id="str:Sterm_4170"/>
<keyword evidence="2" id="KW-1185">Reference proteome</keyword>
<reference evidence="1 2" key="1">
    <citation type="journal article" date="2010" name="Stand. Genomic Sci.">
        <title>Complete genome sequence of Sebaldella termitidis type strain (NCTC 11300).</title>
        <authorList>
            <person name="Harmon-Smith M."/>
            <person name="Celia L."/>
            <person name="Chertkov O."/>
            <person name="Lapidus A."/>
            <person name="Copeland A."/>
            <person name="Glavina Del Rio T."/>
            <person name="Nolan M."/>
            <person name="Lucas S."/>
            <person name="Tice H."/>
            <person name="Cheng J.F."/>
            <person name="Han C."/>
            <person name="Detter J.C."/>
            <person name="Bruce D."/>
            <person name="Goodwin L."/>
            <person name="Pitluck S."/>
            <person name="Pati A."/>
            <person name="Liolios K."/>
            <person name="Ivanova N."/>
            <person name="Mavromatis K."/>
            <person name="Mikhailova N."/>
            <person name="Chen A."/>
            <person name="Palaniappan K."/>
            <person name="Land M."/>
            <person name="Hauser L."/>
            <person name="Chang Y.J."/>
            <person name="Jeffries C.D."/>
            <person name="Brettin T."/>
            <person name="Goker M."/>
            <person name="Beck B."/>
            <person name="Bristow J."/>
            <person name="Eisen J.A."/>
            <person name="Markowitz V."/>
            <person name="Hugenholtz P."/>
            <person name="Kyrpides N.C."/>
            <person name="Klenk H.P."/>
            <person name="Chen F."/>
        </authorList>
    </citation>
    <scope>NUCLEOTIDE SEQUENCE [LARGE SCALE GENOMIC DNA]</scope>
    <source>
        <strain evidence="2">ATCC 33386 / NCTC 11300</strain>
        <plasmid evidence="2">Plasmid pSTERM01</plasmid>
    </source>
</reference>
<organism evidence="1 2">
    <name type="scientific">Sebaldella termitidis (strain ATCC 33386 / NCTC 11300)</name>
    <dbReference type="NCBI Taxonomy" id="526218"/>
    <lineage>
        <taxon>Bacteria</taxon>
        <taxon>Fusobacteriati</taxon>
        <taxon>Fusobacteriota</taxon>
        <taxon>Fusobacteriia</taxon>
        <taxon>Fusobacteriales</taxon>
        <taxon>Leptotrichiaceae</taxon>
        <taxon>Sebaldella</taxon>
    </lineage>
</organism>
<dbReference type="Proteomes" id="UP000000845">
    <property type="component" value="Plasmid pSTERM01"/>
</dbReference>
<proteinExistence type="predicted"/>